<dbReference type="GO" id="GO:0004735">
    <property type="term" value="F:pyrroline-5-carboxylate reductase activity"/>
    <property type="evidence" value="ECO:0007669"/>
    <property type="project" value="UniProtKB-UniRule"/>
</dbReference>
<comment type="subcellular location">
    <subcellularLocation>
        <location evidence="10">Cytoplasm</location>
    </subcellularLocation>
</comment>
<dbReference type="InterPro" id="IPR036291">
    <property type="entry name" value="NAD(P)-bd_dom_sf"/>
</dbReference>
<dbReference type="UniPathway" id="UPA00098">
    <property type="reaction ID" value="UER00361"/>
</dbReference>
<dbReference type="Gene3D" id="3.40.50.720">
    <property type="entry name" value="NAD(P)-binding Rossmann-like Domain"/>
    <property type="match status" value="1"/>
</dbReference>
<keyword evidence="4 10" id="KW-0028">Amino-acid biosynthesis</keyword>
<name>A0A127MB65_9GAMM</name>
<dbReference type="GO" id="GO:0055129">
    <property type="term" value="P:L-proline biosynthetic process"/>
    <property type="evidence" value="ECO:0007669"/>
    <property type="project" value="UniProtKB-UniRule"/>
</dbReference>
<dbReference type="Gene3D" id="1.10.3730.10">
    <property type="entry name" value="ProC C-terminal domain-like"/>
    <property type="match status" value="1"/>
</dbReference>
<feature type="binding site" evidence="12">
    <location>
        <begin position="9"/>
        <end position="14"/>
    </location>
    <ligand>
        <name>NADP(+)</name>
        <dbReference type="ChEBI" id="CHEBI:58349"/>
    </ligand>
</feature>
<dbReference type="InterPro" id="IPR028939">
    <property type="entry name" value="P5C_Rdtase_cat_N"/>
</dbReference>
<comment type="similarity">
    <text evidence="2 10 13">Belongs to the pyrroline-5-carboxylate reductase family.</text>
</comment>
<comment type="function">
    <text evidence="10">Catalyzes the reduction of 1-pyrroline-5-carboxylate (PCA) to L-proline.</text>
</comment>
<dbReference type="Pfam" id="PF03807">
    <property type="entry name" value="F420_oxidored"/>
    <property type="match status" value="1"/>
</dbReference>
<evidence type="ECO:0000256" key="7">
    <source>
        <dbReference type="ARBA" id="ARBA00023002"/>
    </source>
</evidence>
<dbReference type="FunFam" id="3.40.50.720:FF:000105">
    <property type="entry name" value="Pyrroline-5-carboxylate reductase"/>
    <property type="match status" value="1"/>
</dbReference>
<keyword evidence="6 10" id="KW-0521">NADP</keyword>
<feature type="domain" description="Pyrroline-5-carboxylate reductase dimerisation" evidence="15">
    <location>
        <begin position="164"/>
        <end position="268"/>
    </location>
</feature>
<dbReference type="FunFam" id="1.10.3730.10:FF:000001">
    <property type="entry name" value="Pyrroline-5-carboxylate reductase"/>
    <property type="match status" value="1"/>
</dbReference>
<dbReference type="PIRSF" id="PIRSF000193">
    <property type="entry name" value="Pyrrol-5-carb_rd"/>
    <property type="match status" value="1"/>
</dbReference>
<comment type="catalytic activity">
    <reaction evidence="8 10">
        <text>L-proline + NAD(+) = (S)-1-pyrroline-5-carboxylate + NADH + 2 H(+)</text>
        <dbReference type="Rhea" id="RHEA:14105"/>
        <dbReference type="ChEBI" id="CHEBI:15378"/>
        <dbReference type="ChEBI" id="CHEBI:17388"/>
        <dbReference type="ChEBI" id="CHEBI:57540"/>
        <dbReference type="ChEBI" id="CHEBI:57945"/>
        <dbReference type="ChEBI" id="CHEBI:60039"/>
        <dbReference type="EC" id="1.5.1.2"/>
    </reaction>
</comment>
<dbReference type="KEGG" id="zal:AZF00_17395"/>
<dbReference type="PROSITE" id="PS00521">
    <property type="entry name" value="P5CR"/>
    <property type="match status" value="1"/>
</dbReference>
<dbReference type="InterPro" id="IPR029036">
    <property type="entry name" value="P5CR_dimer"/>
</dbReference>
<evidence type="ECO:0000256" key="11">
    <source>
        <dbReference type="NCBIfam" id="TIGR00112"/>
    </source>
</evidence>
<dbReference type="GO" id="GO:0005737">
    <property type="term" value="C:cytoplasm"/>
    <property type="evidence" value="ECO:0007669"/>
    <property type="project" value="UniProtKB-SubCell"/>
</dbReference>
<sequence>MSTMRIGFIGGGNMAASIIGGLVASGFAAEQIWASDPNTESLDKLRDVAPVHTGSDNHALIAAVDIVILAVKPQIMKIVAGDIAASVQKQQPLIITIAAGVTSSSLNNWLGGNTAIVRCMPNTPALVRSGATGLFANTKVDPVQREQAEQILQAVGLALWVDDEAQLDAVTALSGSGPAYFFLVMEAMQAKGVAMGLSPEVAKQLTQQTALGAAQMAISSDVDAAELRRRVTSPKGTTERAIKLLQDGGLEGLFDQALEGARLRAEELALELDGE</sequence>
<comment type="pathway">
    <text evidence="1 10 13">Amino-acid biosynthesis; L-proline biosynthesis; L-proline from L-glutamate 5-semialdehyde: step 1/1.</text>
</comment>
<dbReference type="EC" id="1.5.1.2" evidence="10 11"/>
<proteinExistence type="inferred from homology"/>
<evidence type="ECO:0000256" key="10">
    <source>
        <dbReference type="HAMAP-Rule" id="MF_01925"/>
    </source>
</evidence>
<evidence type="ECO:0000256" key="12">
    <source>
        <dbReference type="PIRSR" id="PIRSR000193-1"/>
    </source>
</evidence>
<keyword evidence="3 10" id="KW-0963">Cytoplasm</keyword>
<gene>
    <name evidence="10" type="primary">proC</name>
    <name evidence="16" type="ORF">AZF00_17395</name>
</gene>
<dbReference type="PANTHER" id="PTHR11645:SF0">
    <property type="entry name" value="PYRROLINE-5-CARBOXYLATE REDUCTASE 3"/>
    <property type="match status" value="1"/>
</dbReference>
<evidence type="ECO:0000256" key="1">
    <source>
        <dbReference type="ARBA" id="ARBA00005205"/>
    </source>
</evidence>
<evidence type="ECO:0000313" key="17">
    <source>
        <dbReference type="Proteomes" id="UP000074119"/>
    </source>
</evidence>
<dbReference type="AlphaFoldDB" id="A0A127MB65"/>
<dbReference type="EMBL" id="CP014544">
    <property type="protein sequence ID" value="AMO70425.1"/>
    <property type="molecule type" value="Genomic_DNA"/>
</dbReference>
<dbReference type="PANTHER" id="PTHR11645">
    <property type="entry name" value="PYRROLINE-5-CARBOXYLATE REDUCTASE"/>
    <property type="match status" value="1"/>
</dbReference>
<evidence type="ECO:0000256" key="2">
    <source>
        <dbReference type="ARBA" id="ARBA00005525"/>
    </source>
</evidence>
<dbReference type="HAMAP" id="MF_01925">
    <property type="entry name" value="P5C_reductase"/>
    <property type="match status" value="1"/>
</dbReference>
<evidence type="ECO:0000256" key="13">
    <source>
        <dbReference type="RuleBase" id="RU003903"/>
    </source>
</evidence>
<reference evidence="16 17" key="1">
    <citation type="submission" date="2015-12" db="EMBL/GenBank/DDBJ databases">
        <authorList>
            <person name="Shamseldin A."/>
            <person name="Moawad H."/>
            <person name="Abd El-Rahim W.M."/>
            <person name="Sadowsky M.J."/>
        </authorList>
    </citation>
    <scope>NUCLEOTIDE SEQUENCE [LARGE SCALE GENOMIC DNA]</scope>
    <source>
        <strain evidence="16 17">SM2</strain>
    </source>
</reference>
<evidence type="ECO:0000259" key="14">
    <source>
        <dbReference type="Pfam" id="PF03807"/>
    </source>
</evidence>
<evidence type="ECO:0000313" key="16">
    <source>
        <dbReference type="EMBL" id="AMO70425.1"/>
    </source>
</evidence>
<dbReference type="SUPFAM" id="SSF51735">
    <property type="entry name" value="NAD(P)-binding Rossmann-fold domains"/>
    <property type="match status" value="1"/>
</dbReference>
<accession>A0A127MB65</accession>
<dbReference type="STRING" id="1470434.AZF00_17395"/>
<evidence type="ECO:0000259" key="15">
    <source>
        <dbReference type="Pfam" id="PF14748"/>
    </source>
</evidence>
<keyword evidence="5 10" id="KW-0641">Proline biosynthesis</keyword>
<dbReference type="SUPFAM" id="SSF48179">
    <property type="entry name" value="6-phosphogluconate dehydrogenase C-terminal domain-like"/>
    <property type="match status" value="1"/>
</dbReference>
<organism evidence="16 17">
    <name type="scientific">Zhongshania aliphaticivorans</name>
    <dbReference type="NCBI Taxonomy" id="1470434"/>
    <lineage>
        <taxon>Bacteria</taxon>
        <taxon>Pseudomonadati</taxon>
        <taxon>Pseudomonadota</taxon>
        <taxon>Gammaproteobacteria</taxon>
        <taxon>Cellvibrionales</taxon>
        <taxon>Spongiibacteraceae</taxon>
        <taxon>Zhongshania</taxon>
    </lineage>
</organism>
<evidence type="ECO:0000256" key="5">
    <source>
        <dbReference type="ARBA" id="ARBA00022650"/>
    </source>
</evidence>
<feature type="binding site" evidence="12">
    <location>
        <begin position="70"/>
        <end position="73"/>
    </location>
    <ligand>
        <name>NADP(+)</name>
        <dbReference type="ChEBI" id="CHEBI:58349"/>
    </ligand>
</feature>
<evidence type="ECO:0000256" key="8">
    <source>
        <dbReference type="ARBA" id="ARBA00050547"/>
    </source>
</evidence>
<feature type="domain" description="Pyrroline-5-carboxylate reductase catalytic N-terminal" evidence="14">
    <location>
        <begin position="5"/>
        <end position="100"/>
    </location>
</feature>
<dbReference type="Proteomes" id="UP000074119">
    <property type="component" value="Chromosome"/>
</dbReference>
<feature type="binding site" evidence="12">
    <location>
        <position position="57"/>
    </location>
    <ligand>
        <name>NADPH</name>
        <dbReference type="ChEBI" id="CHEBI:57783"/>
    </ligand>
</feature>
<dbReference type="Pfam" id="PF14748">
    <property type="entry name" value="P5CR_dimer"/>
    <property type="match status" value="1"/>
</dbReference>
<evidence type="ECO:0000256" key="6">
    <source>
        <dbReference type="ARBA" id="ARBA00022857"/>
    </source>
</evidence>
<dbReference type="InterPro" id="IPR008927">
    <property type="entry name" value="6-PGluconate_DH-like_C_sf"/>
</dbReference>
<dbReference type="InterPro" id="IPR000304">
    <property type="entry name" value="Pyrroline-COOH_reductase"/>
</dbReference>
<keyword evidence="7 10" id="KW-0560">Oxidoreductase</keyword>
<evidence type="ECO:0000256" key="3">
    <source>
        <dbReference type="ARBA" id="ARBA00022490"/>
    </source>
</evidence>
<comment type="catalytic activity">
    <reaction evidence="9 10 13">
        <text>L-proline + NADP(+) = (S)-1-pyrroline-5-carboxylate + NADPH + 2 H(+)</text>
        <dbReference type="Rhea" id="RHEA:14109"/>
        <dbReference type="ChEBI" id="CHEBI:15378"/>
        <dbReference type="ChEBI" id="CHEBI:17388"/>
        <dbReference type="ChEBI" id="CHEBI:57783"/>
        <dbReference type="ChEBI" id="CHEBI:58349"/>
        <dbReference type="ChEBI" id="CHEBI:60039"/>
        <dbReference type="EC" id="1.5.1.2"/>
    </reaction>
</comment>
<evidence type="ECO:0000256" key="4">
    <source>
        <dbReference type="ARBA" id="ARBA00022605"/>
    </source>
</evidence>
<dbReference type="NCBIfam" id="TIGR00112">
    <property type="entry name" value="proC"/>
    <property type="match status" value="1"/>
</dbReference>
<evidence type="ECO:0000256" key="9">
    <source>
        <dbReference type="ARBA" id="ARBA00052690"/>
    </source>
</evidence>
<protein>
    <recommendedName>
        <fullName evidence="10 11">Pyrroline-5-carboxylate reductase</fullName>
        <shortName evidence="10">P5C reductase</shortName>
        <shortName evidence="10">P5CR</shortName>
        <ecNumber evidence="10 11">1.5.1.2</ecNumber>
    </recommendedName>
    <alternativeName>
        <fullName evidence="10">PCA reductase</fullName>
    </alternativeName>
</protein>
<dbReference type="InterPro" id="IPR053790">
    <property type="entry name" value="P5CR-like_CS"/>
</dbReference>